<dbReference type="Gene3D" id="1.10.530.40">
    <property type="match status" value="1"/>
</dbReference>
<dbReference type="Proteomes" id="UP001259572">
    <property type="component" value="Unassembled WGS sequence"/>
</dbReference>
<evidence type="ECO:0000256" key="3">
    <source>
        <dbReference type="ARBA" id="ARBA00022638"/>
    </source>
</evidence>
<dbReference type="InterPro" id="IPR002196">
    <property type="entry name" value="Glyco_hydro_24"/>
</dbReference>
<dbReference type="InterPro" id="IPR033907">
    <property type="entry name" value="Endolysin_autolysin"/>
</dbReference>
<keyword evidence="9" id="KW-1185">Reference proteome</keyword>
<comment type="catalytic activity">
    <reaction evidence="1 7">
        <text>Hydrolysis of (1-&gt;4)-beta-linkages between N-acetylmuramic acid and N-acetyl-D-glucosamine residues in a peptidoglycan and between N-acetyl-D-glucosamine residues in chitodextrins.</text>
        <dbReference type="EC" id="3.2.1.17"/>
    </reaction>
</comment>
<sequence>MQISQQGLDLIKRFEGLKLHSYLCPANVWTIGYGSTGSHVGEGMAIGAAEAEALLRKDLARIERAVEAAARGAKQSEFDALVSFAFNVGTGAFRRSTLLKRHNEGDQQGAADQFPRWNKVGRLVLPGLTRRRAAERALYLS</sequence>
<evidence type="ECO:0000256" key="7">
    <source>
        <dbReference type="RuleBase" id="RU003788"/>
    </source>
</evidence>
<accession>A0ABU3QA84</accession>
<evidence type="ECO:0000256" key="6">
    <source>
        <dbReference type="ARBA" id="ARBA00023295"/>
    </source>
</evidence>
<dbReference type="PANTHER" id="PTHR38107:SF3">
    <property type="entry name" value="LYSOZYME RRRD-RELATED"/>
    <property type="match status" value="1"/>
</dbReference>
<keyword evidence="5" id="KW-1035">Host cytoplasm</keyword>
<evidence type="ECO:0000313" key="8">
    <source>
        <dbReference type="EMBL" id="MDT9600299.1"/>
    </source>
</evidence>
<keyword evidence="2 7" id="KW-0929">Antimicrobial</keyword>
<dbReference type="InterPro" id="IPR051018">
    <property type="entry name" value="Bacteriophage_GH24"/>
</dbReference>
<evidence type="ECO:0000313" key="9">
    <source>
        <dbReference type="Proteomes" id="UP001259572"/>
    </source>
</evidence>
<dbReference type="EC" id="3.2.1.17" evidence="7"/>
<evidence type="ECO:0000256" key="2">
    <source>
        <dbReference type="ARBA" id="ARBA00022529"/>
    </source>
</evidence>
<dbReference type="CDD" id="cd00737">
    <property type="entry name" value="lyz_endolysin_autolysin"/>
    <property type="match status" value="1"/>
</dbReference>
<dbReference type="Pfam" id="PF00959">
    <property type="entry name" value="Phage_lysozyme"/>
    <property type="match status" value="1"/>
</dbReference>
<comment type="caution">
    <text evidence="8">The sequence shown here is derived from an EMBL/GenBank/DDBJ whole genome shotgun (WGS) entry which is preliminary data.</text>
</comment>
<keyword evidence="4 7" id="KW-0378">Hydrolase</keyword>
<dbReference type="PANTHER" id="PTHR38107">
    <property type="match status" value="1"/>
</dbReference>
<dbReference type="HAMAP" id="MF_04110">
    <property type="entry name" value="ENDOLYSIN_T4"/>
    <property type="match status" value="1"/>
</dbReference>
<name>A0ABU3QA84_9SPHN</name>
<evidence type="ECO:0000256" key="1">
    <source>
        <dbReference type="ARBA" id="ARBA00000632"/>
    </source>
</evidence>
<evidence type="ECO:0000256" key="5">
    <source>
        <dbReference type="ARBA" id="ARBA00023200"/>
    </source>
</evidence>
<keyword evidence="6 7" id="KW-0326">Glycosidase</keyword>
<dbReference type="InterPro" id="IPR023347">
    <property type="entry name" value="Lysozyme_dom_sf"/>
</dbReference>
<dbReference type="EMBL" id="JAVUPU010000008">
    <property type="protein sequence ID" value="MDT9600299.1"/>
    <property type="molecule type" value="Genomic_DNA"/>
</dbReference>
<organism evidence="8 9">
    <name type="scientific">Sphingosinicella rhizophila</name>
    <dbReference type="NCBI Taxonomy" id="3050082"/>
    <lineage>
        <taxon>Bacteria</taxon>
        <taxon>Pseudomonadati</taxon>
        <taxon>Pseudomonadota</taxon>
        <taxon>Alphaproteobacteria</taxon>
        <taxon>Sphingomonadales</taxon>
        <taxon>Sphingosinicellaceae</taxon>
        <taxon>Sphingosinicella</taxon>
    </lineage>
</organism>
<evidence type="ECO:0000256" key="4">
    <source>
        <dbReference type="ARBA" id="ARBA00022801"/>
    </source>
</evidence>
<dbReference type="SUPFAM" id="SSF53955">
    <property type="entry name" value="Lysozyme-like"/>
    <property type="match status" value="1"/>
</dbReference>
<dbReference type="RefSeq" id="WP_315727398.1">
    <property type="nucleotide sequence ID" value="NZ_JAVUPU010000008.1"/>
</dbReference>
<dbReference type="InterPro" id="IPR023346">
    <property type="entry name" value="Lysozyme-like_dom_sf"/>
</dbReference>
<reference evidence="8 9" key="1">
    <citation type="submission" date="2023-05" db="EMBL/GenBank/DDBJ databases">
        <authorList>
            <person name="Guo Y."/>
        </authorList>
    </citation>
    <scope>NUCLEOTIDE SEQUENCE [LARGE SCALE GENOMIC DNA]</scope>
    <source>
        <strain evidence="8 9">GR2756</strain>
    </source>
</reference>
<keyword evidence="3 7" id="KW-0081">Bacteriolytic enzyme</keyword>
<proteinExistence type="inferred from homology"/>
<dbReference type="InterPro" id="IPR034690">
    <property type="entry name" value="Endolysin_T4_type"/>
</dbReference>
<comment type="similarity">
    <text evidence="7">Belongs to the glycosyl hydrolase 24 family.</text>
</comment>
<gene>
    <name evidence="8" type="ORF">RQX22_15170</name>
</gene>
<protein>
    <recommendedName>
        <fullName evidence="7">Lysozyme</fullName>
        <ecNumber evidence="7">3.2.1.17</ecNumber>
    </recommendedName>
</protein>